<evidence type="ECO:0000256" key="1">
    <source>
        <dbReference type="SAM" id="MobiDB-lite"/>
    </source>
</evidence>
<comment type="caution">
    <text evidence="2">The sequence shown here is derived from an EMBL/GenBank/DDBJ whole genome shotgun (WGS) entry which is preliminary data.</text>
</comment>
<proteinExistence type="predicted"/>
<dbReference type="Proteomes" id="UP000186922">
    <property type="component" value="Unassembled WGS sequence"/>
</dbReference>
<evidence type="ECO:0000313" key="3">
    <source>
        <dbReference type="Proteomes" id="UP000186922"/>
    </source>
</evidence>
<reference evidence="2 3" key="1">
    <citation type="journal article" date="2016" name="Nat. Commun.">
        <title>Extremotolerant tardigrade genome and improved radiotolerance of human cultured cells by tardigrade-unique protein.</title>
        <authorList>
            <person name="Hashimoto T."/>
            <person name="Horikawa D.D."/>
            <person name="Saito Y."/>
            <person name="Kuwahara H."/>
            <person name="Kozuka-Hata H."/>
            <person name="Shin-I T."/>
            <person name="Minakuchi Y."/>
            <person name="Ohishi K."/>
            <person name="Motoyama A."/>
            <person name="Aizu T."/>
            <person name="Enomoto A."/>
            <person name="Kondo K."/>
            <person name="Tanaka S."/>
            <person name="Hara Y."/>
            <person name="Koshikawa S."/>
            <person name="Sagara H."/>
            <person name="Miura T."/>
            <person name="Yokobori S."/>
            <person name="Miyagawa K."/>
            <person name="Suzuki Y."/>
            <person name="Kubo T."/>
            <person name="Oyama M."/>
            <person name="Kohara Y."/>
            <person name="Fujiyama A."/>
            <person name="Arakawa K."/>
            <person name="Katayama T."/>
            <person name="Toyoda A."/>
            <person name="Kunieda T."/>
        </authorList>
    </citation>
    <scope>NUCLEOTIDE SEQUENCE [LARGE SCALE GENOMIC DNA]</scope>
    <source>
        <strain evidence="2 3">YOKOZUNA-1</strain>
    </source>
</reference>
<dbReference type="EMBL" id="BDGG01000006">
    <property type="protein sequence ID" value="GAV00602.1"/>
    <property type="molecule type" value="Genomic_DNA"/>
</dbReference>
<sequence>MRWKWRTARKGSDSRPSATKWLVKKSISKEGRKKESRVAMNMIKMAITVLELQPDQPTPHFSRTIIMPITIILKEHMQWRCTSPSNHINHTSSIQKQRPYNSCKTREFQQLK</sequence>
<gene>
    <name evidence="2" type="primary">RvY_11428-1</name>
    <name evidence="2" type="synonym">RvY_11428.1</name>
    <name evidence="2" type="ORF">RvY_11428</name>
</gene>
<dbReference type="AlphaFoldDB" id="A0A1D1VG49"/>
<protein>
    <submittedName>
        <fullName evidence="2">Uncharacterized protein</fullName>
    </submittedName>
</protein>
<evidence type="ECO:0000313" key="2">
    <source>
        <dbReference type="EMBL" id="GAV00602.1"/>
    </source>
</evidence>
<accession>A0A1D1VG49</accession>
<feature type="compositionally biased region" description="Polar residues" evidence="1">
    <location>
        <begin position="84"/>
        <end position="103"/>
    </location>
</feature>
<name>A0A1D1VG49_RAMVA</name>
<feature type="region of interest" description="Disordered" evidence="1">
    <location>
        <begin position="84"/>
        <end position="112"/>
    </location>
</feature>
<keyword evidence="3" id="KW-1185">Reference proteome</keyword>
<organism evidence="2 3">
    <name type="scientific">Ramazzottius varieornatus</name>
    <name type="common">Water bear</name>
    <name type="synonym">Tardigrade</name>
    <dbReference type="NCBI Taxonomy" id="947166"/>
    <lineage>
        <taxon>Eukaryota</taxon>
        <taxon>Metazoa</taxon>
        <taxon>Ecdysozoa</taxon>
        <taxon>Tardigrada</taxon>
        <taxon>Eutardigrada</taxon>
        <taxon>Parachela</taxon>
        <taxon>Hypsibioidea</taxon>
        <taxon>Ramazzottiidae</taxon>
        <taxon>Ramazzottius</taxon>
    </lineage>
</organism>